<evidence type="ECO:0000256" key="2">
    <source>
        <dbReference type="ARBA" id="ARBA00004496"/>
    </source>
</evidence>
<feature type="binding site" evidence="15">
    <location>
        <position position="55"/>
    </location>
    <ligand>
        <name>ATP</name>
        <dbReference type="ChEBI" id="CHEBI:30616"/>
    </ligand>
</feature>
<keyword evidence="19" id="KW-1185">Reference proteome</keyword>
<evidence type="ECO:0000256" key="6">
    <source>
        <dbReference type="ARBA" id="ARBA00022553"/>
    </source>
</evidence>
<dbReference type="GO" id="GO:0005524">
    <property type="term" value="F:ATP binding"/>
    <property type="evidence" value="ECO:0007669"/>
    <property type="project" value="UniProtKB-UniRule"/>
</dbReference>
<dbReference type="GO" id="GO:0004674">
    <property type="term" value="F:protein serine/threonine kinase activity"/>
    <property type="evidence" value="ECO:0007669"/>
    <property type="project" value="UniProtKB-KW"/>
</dbReference>
<dbReference type="InterPro" id="IPR017441">
    <property type="entry name" value="Protein_kinase_ATP_BS"/>
</dbReference>
<keyword evidence="8" id="KW-0479">Metal-binding</keyword>
<dbReference type="InterPro" id="IPR008271">
    <property type="entry name" value="Ser/Thr_kinase_AS"/>
</dbReference>
<evidence type="ECO:0000256" key="1">
    <source>
        <dbReference type="ARBA" id="ARBA00001946"/>
    </source>
</evidence>
<dbReference type="InterPro" id="IPR011009">
    <property type="entry name" value="Kinase-like_dom_sf"/>
</dbReference>
<comment type="cofactor">
    <cofactor evidence="1">
        <name>Mg(2+)</name>
        <dbReference type="ChEBI" id="CHEBI:18420"/>
    </cofactor>
</comment>
<evidence type="ECO:0000256" key="15">
    <source>
        <dbReference type="PROSITE-ProRule" id="PRU10141"/>
    </source>
</evidence>
<dbReference type="PANTHER" id="PTHR24346:SF47">
    <property type="entry name" value="SERINE_THREONINE-PROTEIN KINASE SIK2-RELATED"/>
    <property type="match status" value="1"/>
</dbReference>
<feature type="compositionally biased region" description="Polar residues" evidence="16">
    <location>
        <begin position="357"/>
        <end position="376"/>
    </location>
</feature>
<proteinExistence type="predicted"/>
<evidence type="ECO:0000256" key="14">
    <source>
        <dbReference type="ARBA" id="ARBA00048679"/>
    </source>
</evidence>
<dbReference type="PROSITE" id="PS50011">
    <property type="entry name" value="PROTEIN_KINASE_DOM"/>
    <property type="match status" value="1"/>
</dbReference>
<evidence type="ECO:0000256" key="4">
    <source>
        <dbReference type="ARBA" id="ARBA00022490"/>
    </source>
</evidence>
<evidence type="ECO:0000256" key="10">
    <source>
        <dbReference type="ARBA" id="ARBA00022777"/>
    </source>
</evidence>
<dbReference type="GO" id="GO:0005737">
    <property type="term" value="C:cytoplasm"/>
    <property type="evidence" value="ECO:0007669"/>
    <property type="project" value="UniProtKB-SubCell"/>
</dbReference>
<name>A0ABD1JKD7_9TELE</name>
<evidence type="ECO:0000256" key="11">
    <source>
        <dbReference type="ARBA" id="ARBA00022840"/>
    </source>
</evidence>
<dbReference type="EMBL" id="JBHFQA010000014">
    <property type="protein sequence ID" value="KAL2087552.1"/>
    <property type="molecule type" value="Genomic_DNA"/>
</dbReference>
<evidence type="ECO:0000256" key="16">
    <source>
        <dbReference type="SAM" id="MobiDB-lite"/>
    </source>
</evidence>
<evidence type="ECO:0000313" key="18">
    <source>
        <dbReference type="EMBL" id="KAL2087552.1"/>
    </source>
</evidence>
<keyword evidence="10" id="KW-0418">Kinase</keyword>
<comment type="caution">
    <text evidence="18">The sequence shown here is derived from an EMBL/GenBank/DDBJ whole genome shotgun (WGS) entry which is preliminary data.</text>
</comment>
<dbReference type="Pfam" id="PF00069">
    <property type="entry name" value="Pkinase"/>
    <property type="match status" value="1"/>
</dbReference>
<keyword evidence="12" id="KW-0460">Magnesium</keyword>
<dbReference type="FunFam" id="3.30.200.20:FF:000003">
    <property type="entry name" value="Non-specific serine/threonine protein kinase"/>
    <property type="match status" value="1"/>
</dbReference>
<dbReference type="Gene3D" id="1.10.510.10">
    <property type="entry name" value="Transferase(Phosphotransferase) domain 1"/>
    <property type="match status" value="1"/>
</dbReference>
<feature type="region of interest" description="Disordered" evidence="16">
    <location>
        <begin position="356"/>
        <end position="388"/>
    </location>
</feature>
<feature type="region of interest" description="Disordered" evidence="16">
    <location>
        <begin position="287"/>
        <end position="307"/>
    </location>
</feature>
<keyword evidence="11 15" id="KW-0067">ATP-binding</keyword>
<evidence type="ECO:0000256" key="12">
    <source>
        <dbReference type="ARBA" id="ARBA00022842"/>
    </source>
</evidence>
<evidence type="ECO:0000256" key="7">
    <source>
        <dbReference type="ARBA" id="ARBA00022679"/>
    </source>
</evidence>
<dbReference type="InterPro" id="IPR057380">
    <property type="entry name" value="UBA_SIK1/2/3"/>
</dbReference>
<feature type="compositionally biased region" description="Basic and acidic residues" evidence="16">
    <location>
        <begin position="420"/>
        <end position="429"/>
    </location>
</feature>
<comment type="catalytic activity">
    <reaction evidence="14">
        <text>L-seryl-[protein] + ATP = O-phospho-L-seryl-[protein] + ADP + H(+)</text>
        <dbReference type="Rhea" id="RHEA:17989"/>
        <dbReference type="Rhea" id="RHEA-COMP:9863"/>
        <dbReference type="Rhea" id="RHEA-COMP:11604"/>
        <dbReference type="ChEBI" id="CHEBI:15378"/>
        <dbReference type="ChEBI" id="CHEBI:29999"/>
        <dbReference type="ChEBI" id="CHEBI:30616"/>
        <dbReference type="ChEBI" id="CHEBI:83421"/>
        <dbReference type="ChEBI" id="CHEBI:456216"/>
        <dbReference type="EC" id="2.7.11.1"/>
    </reaction>
</comment>
<dbReference type="SUPFAM" id="SSF56112">
    <property type="entry name" value="Protein kinase-like (PK-like)"/>
    <property type="match status" value="1"/>
</dbReference>
<dbReference type="PROSITE" id="PS00108">
    <property type="entry name" value="PROTEIN_KINASE_ST"/>
    <property type="match status" value="1"/>
</dbReference>
<evidence type="ECO:0000256" key="3">
    <source>
        <dbReference type="ARBA" id="ARBA00012513"/>
    </source>
</evidence>
<dbReference type="PROSITE" id="PS00107">
    <property type="entry name" value="PROTEIN_KINASE_ATP"/>
    <property type="match status" value="1"/>
</dbReference>
<evidence type="ECO:0000256" key="8">
    <source>
        <dbReference type="ARBA" id="ARBA00022723"/>
    </source>
</evidence>
<dbReference type="CDD" id="cd14071">
    <property type="entry name" value="STKc_SIK"/>
    <property type="match status" value="1"/>
</dbReference>
<evidence type="ECO:0000256" key="5">
    <source>
        <dbReference type="ARBA" id="ARBA00022527"/>
    </source>
</evidence>
<keyword evidence="9 15" id="KW-0547">Nucleotide-binding</keyword>
<feature type="region of interest" description="Disordered" evidence="16">
    <location>
        <begin position="420"/>
        <end position="452"/>
    </location>
</feature>
<keyword evidence="5" id="KW-0723">Serine/threonine-protein kinase</keyword>
<gene>
    <name evidence="18" type="ORF">ACEWY4_016380</name>
</gene>
<feature type="region of interest" description="Disordered" evidence="16">
    <location>
        <begin position="748"/>
        <end position="793"/>
    </location>
</feature>
<dbReference type="EC" id="2.7.11.1" evidence="3"/>
<dbReference type="Pfam" id="PF23312">
    <property type="entry name" value="UBA_SIK3"/>
    <property type="match status" value="1"/>
</dbReference>
<dbReference type="GO" id="GO:0046872">
    <property type="term" value="F:metal ion binding"/>
    <property type="evidence" value="ECO:0007669"/>
    <property type="project" value="UniProtKB-KW"/>
</dbReference>
<feature type="domain" description="Protein kinase" evidence="17">
    <location>
        <begin position="26"/>
        <end position="277"/>
    </location>
</feature>
<dbReference type="AlphaFoldDB" id="A0ABD1JKD7"/>
<feature type="region of interest" description="Disordered" evidence="16">
    <location>
        <begin position="469"/>
        <end position="519"/>
    </location>
</feature>
<dbReference type="FunFam" id="1.10.510.10:FF:000154">
    <property type="entry name" value="Serine/threonine-protein kinase SIK2"/>
    <property type="match status" value="1"/>
</dbReference>
<comment type="subcellular location">
    <subcellularLocation>
        <location evidence="2">Cytoplasm</location>
    </subcellularLocation>
</comment>
<dbReference type="SMART" id="SM00220">
    <property type="entry name" value="S_TKc"/>
    <property type="match status" value="1"/>
</dbReference>
<evidence type="ECO:0000256" key="13">
    <source>
        <dbReference type="ARBA" id="ARBA00047899"/>
    </source>
</evidence>
<keyword evidence="7" id="KW-0808">Transferase</keyword>
<comment type="catalytic activity">
    <reaction evidence="13">
        <text>L-threonyl-[protein] + ATP = O-phospho-L-threonyl-[protein] + ADP + H(+)</text>
        <dbReference type="Rhea" id="RHEA:46608"/>
        <dbReference type="Rhea" id="RHEA-COMP:11060"/>
        <dbReference type="Rhea" id="RHEA-COMP:11605"/>
        <dbReference type="ChEBI" id="CHEBI:15378"/>
        <dbReference type="ChEBI" id="CHEBI:30013"/>
        <dbReference type="ChEBI" id="CHEBI:30616"/>
        <dbReference type="ChEBI" id="CHEBI:61977"/>
        <dbReference type="ChEBI" id="CHEBI:456216"/>
        <dbReference type="EC" id="2.7.11.1"/>
    </reaction>
</comment>
<reference evidence="18 19" key="1">
    <citation type="submission" date="2024-09" db="EMBL/GenBank/DDBJ databases">
        <title>A chromosome-level genome assembly of Gray's grenadier anchovy, Coilia grayii.</title>
        <authorList>
            <person name="Fu Z."/>
        </authorList>
    </citation>
    <scope>NUCLEOTIDE SEQUENCE [LARGE SCALE GENOMIC DNA]</scope>
    <source>
        <strain evidence="18">G4</strain>
        <tissue evidence="18">Muscle</tissue>
    </source>
</reference>
<dbReference type="InterPro" id="IPR000719">
    <property type="entry name" value="Prot_kinase_dom"/>
</dbReference>
<keyword evidence="4" id="KW-0963">Cytoplasm</keyword>
<evidence type="ECO:0000256" key="9">
    <source>
        <dbReference type="ARBA" id="ARBA00022741"/>
    </source>
</evidence>
<accession>A0ABD1JKD7</accession>
<dbReference type="InterPro" id="IPR034672">
    <property type="entry name" value="SIK"/>
</dbReference>
<sequence>MVILTNRDEAGTPPLHHQRPLQVGFYEIIKTLGKGTFAVVKLARHKVTKTQVAIKIIDKTRLNSSDLEKINREVQIMKLLNHPHIIKLYQVMETKDMLYIVTEYAQNGEMFEYLSSVGRLAEGDARRKFWQIVNAVEYCHQRRIIHRDLKAENLLLDINMNVKLADFGFGNFYKPGEMLSTWCGSPPYAAPEVFEGKPYEGPKLDIWSLGVVLYVLVSGTLPFDGDNLYLLRQRVTKGHFRVPFFMSQECENLIRKMLTVNPARRISIAEIKQHRWMQADPAAAAAAAAATQPLPPSSPTSDSSQGLGGYSEHILSIMQSLGVERQRTIESLQSCSYNHFSAMYCLLLERVKHHISQQHSQPEGSGSQPQASTSGPSLPDPPPQGEITLSGLLVQSEHLSPVHLPKTRIVDKDKELDTLKSEKCEEREQTQNVSALDSPWNGVEETTQTSAKESICNKLPRIVVQLVGDDPSDSCSAPEEKPPSLGSFISSIPLPPSTGAECRPVAAEAHHQGSLRPHPTPLRALSQSSKQEIREQASLAVPSFNEGRRASDTLLSPGPTVSQQPQKTNVHTEGPLALTRCRGLLRPAWLQEELSRPMAAIGAQAFLHHPLFSTPTPTRSWEFGPRQWEGGTPKVHRGHQLTQLQFQHKPLAQLSPSQKSQNLQCHHHLLSGPPSPPPFPFQCLLSTPFHVQKDETLPSPCDVETLFHLSAPCQHQPQPLPYRDFTFSFGPPSPPSESPASAAALLETKLQISPESQTQHRHTAPTLPSPGDPDDFLAPPAEGLKSVGARETR</sequence>
<dbReference type="PANTHER" id="PTHR24346">
    <property type="entry name" value="MAP/MICROTUBULE AFFINITY-REGULATING KINASE"/>
    <property type="match status" value="1"/>
</dbReference>
<organism evidence="18 19">
    <name type="scientific">Coilia grayii</name>
    <name type="common">Gray's grenadier anchovy</name>
    <dbReference type="NCBI Taxonomy" id="363190"/>
    <lineage>
        <taxon>Eukaryota</taxon>
        <taxon>Metazoa</taxon>
        <taxon>Chordata</taxon>
        <taxon>Craniata</taxon>
        <taxon>Vertebrata</taxon>
        <taxon>Euteleostomi</taxon>
        <taxon>Actinopterygii</taxon>
        <taxon>Neopterygii</taxon>
        <taxon>Teleostei</taxon>
        <taxon>Clupei</taxon>
        <taxon>Clupeiformes</taxon>
        <taxon>Clupeoidei</taxon>
        <taxon>Engraulidae</taxon>
        <taxon>Coilinae</taxon>
        <taxon>Coilia</taxon>
    </lineage>
</organism>
<evidence type="ECO:0000259" key="17">
    <source>
        <dbReference type="PROSITE" id="PS50011"/>
    </source>
</evidence>
<evidence type="ECO:0000313" key="19">
    <source>
        <dbReference type="Proteomes" id="UP001591681"/>
    </source>
</evidence>
<protein>
    <recommendedName>
        <fullName evidence="3">non-specific serine/threonine protein kinase</fullName>
        <ecNumber evidence="3">2.7.11.1</ecNumber>
    </recommendedName>
</protein>
<keyword evidence="6" id="KW-0597">Phosphoprotein</keyword>
<dbReference type="Proteomes" id="UP001591681">
    <property type="component" value="Unassembled WGS sequence"/>
</dbReference>